<accession>A0A3D3R1A2</accession>
<comment type="caution">
    <text evidence="3">The sequence shown here is derived from an EMBL/GenBank/DDBJ whole genome shotgun (WGS) entry which is preliminary data.</text>
</comment>
<dbReference type="AlphaFoldDB" id="A0A3D3R1A2"/>
<evidence type="ECO:0000313" key="4">
    <source>
        <dbReference type="Proteomes" id="UP000263642"/>
    </source>
</evidence>
<name>A0A3D3R1A2_9PLAN</name>
<feature type="domain" description="BON" evidence="2">
    <location>
        <begin position="100"/>
        <end position="151"/>
    </location>
</feature>
<dbReference type="InterPro" id="IPR007055">
    <property type="entry name" value="BON_dom"/>
</dbReference>
<gene>
    <name evidence="3" type="ORF">DIT97_05850</name>
</gene>
<feature type="non-terminal residue" evidence="3">
    <location>
        <position position="1"/>
    </location>
</feature>
<proteinExistence type="predicted"/>
<sequence>DGNRNPFAAVDKTDSYDNTAGLPAGRNAMNVRTEKMGHNLDLDVSTFDGQRLLLGTRNHVTAAGSTVQPSSKYISASAGRTGVCNLPVTAARRLLLSSEYREVRGLACETCEGILILHGQVSSWHQKQVAQEILRHLSGIRKIVNNVEVVPLHPSRYGPG</sequence>
<dbReference type="EMBL" id="DQAY01000039">
    <property type="protein sequence ID" value="HCO22595.1"/>
    <property type="molecule type" value="Genomic_DNA"/>
</dbReference>
<dbReference type="Pfam" id="PF04972">
    <property type="entry name" value="BON"/>
    <property type="match status" value="1"/>
</dbReference>
<organism evidence="3 4">
    <name type="scientific">Gimesia maris</name>
    <dbReference type="NCBI Taxonomy" id="122"/>
    <lineage>
        <taxon>Bacteria</taxon>
        <taxon>Pseudomonadati</taxon>
        <taxon>Planctomycetota</taxon>
        <taxon>Planctomycetia</taxon>
        <taxon>Planctomycetales</taxon>
        <taxon>Planctomycetaceae</taxon>
        <taxon>Gimesia</taxon>
    </lineage>
</organism>
<evidence type="ECO:0000256" key="1">
    <source>
        <dbReference type="SAM" id="MobiDB-lite"/>
    </source>
</evidence>
<reference evidence="3 4" key="1">
    <citation type="journal article" date="2018" name="Nat. Biotechnol.">
        <title>A standardized bacterial taxonomy based on genome phylogeny substantially revises the tree of life.</title>
        <authorList>
            <person name="Parks D.H."/>
            <person name="Chuvochina M."/>
            <person name="Waite D.W."/>
            <person name="Rinke C."/>
            <person name="Skarshewski A."/>
            <person name="Chaumeil P.A."/>
            <person name="Hugenholtz P."/>
        </authorList>
    </citation>
    <scope>NUCLEOTIDE SEQUENCE [LARGE SCALE GENOMIC DNA]</scope>
    <source>
        <strain evidence="3">UBA9375</strain>
    </source>
</reference>
<feature type="region of interest" description="Disordered" evidence="1">
    <location>
        <begin position="1"/>
        <end position="21"/>
    </location>
</feature>
<evidence type="ECO:0000313" key="3">
    <source>
        <dbReference type="EMBL" id="HCO22595.1"/>
    </source>
</evidence>
<protein>
    <recommendedName>
        <fullName evidence="2">BON domain-containing protein</fullName>
    </recommendedName>
</protein>
<dbReference type="Gene3D" id="3.30.1340.30">
    <property type="match status" value="1"/>
</dbReference>
<evidence type="ECO:0000259" key="2">
    <source>
        <dbReference type="Pfam" id="PF04972"/>
    </source>
</evidence>
<dbReference type="Proteomes" id="UP000263642">
    <property type="component" value="Unassembled WGS sequence"/>
</dbReference>